<accession>A0A0V8RTT2</accession>
<proteinExistence type="predicted"/>
<comment type="caution">
    <text evidence="1">The sequence shown here is derived from an EMBL/GenBank/DDBJ whole genome shotgun (WGS) entry which is preliminary data.</text>
</comment>
<dbReference type="Proteomes" id="UP000053352">
    <property type="component" value="Unassembled WGS sequence"/>
</dbReference>
<name>A0A0V8RTT2_PYROC</name>
<reference evidence="1 2" key="1">
    <citation type="submission" date="2015-11" db="EMBL/GenBank/DDBJ databases">
        <title>Genome sequence of Pyrodictium occultum PL-19, a marine hyperthermophilic archaeon isolated from Volcano, Italy.</title>
        <authorList>
            <person name="Utturkar S."/>
            <person name="Huber H."/>
            <person name="Leptihn S."/>
            <person name="Brown S."/>
            <person name="Stetter K.O."/>
            <person name="Podar M."/>
        </authorList>
    </citation>
    <scope>NUCLEOTIDE SEQUENCE [LARGE SCALE GENOMIC DNA]</scope>
    <source>
        <strain evidence="1 2">PL-19</strain>
    </source>
</reference>
<gene>
    <name evidence="1" type="ORF">CF15_01130</name>
</gene>
<evidence type="ECO:0000313" key="1">
    <source>
        <dbReference type="EMBL" id="KSW11483.1"/>
    </source>
</evidence>
<dbReference type="EMBL" id="LNTB01000001">
    <property type="protein sequence ID" value="KSW11483.1"/>
    <property type="molecule type" value="Genomic_DNA"/>
</dbReference>
<keyword evidence="2" id="KW-1185">Reference proteome</keyword>
<organism evidence="1 2">
    <name type="scientific">Pyrodictium occultum</name>
    <dbReference type="NCBI Taxonomy" id="2309"/>
    <lineage>
        <taxon>Archaea</taxon>
        <taxon>Thermoproteota</taxon>
        <taxon>Thermoprotei</taxon>
        <taxon>Desulfurococcales</taxon>
        <taxon>Pyrodictiaceae</taxon>
        <taxon>Pyrodictium</taxon>
    </lineage>
</organism>
<sequence>MGQVEERAAGWLPSPEDRRVKDAVIRSLLAMLERLVLEDLPGVIGNMVGERQGVALVGRMLQNSSRHGFQEFVKSLGLEPTGVRIEHWLSVFLEPEGGNLLHPFQVFRSVECDWDQCMLLLSEGERAERMAGSLTLRAALLAAIAGALEALGRRAQWLADPSMKKYLCSRVKPEVVVYFREDPRGGRHYVVVEKMKCGSG</sequence>
<dbReference type="AlphaFoldDB" id="A0A0V8RTT2"/>
<dbReference type="RefSeq" id="WP_058370157.1">
    <property type="nucleotide sequence ID" value="NZ_LNTB01000001.1"/>
</dbReference>
<protein>
    <submittedName>
        <fullName evidence="1">Uncharacterized protein</fullName>
    </submittedName>
</protein>
<evidence type="ECO:0000313" key="2">
    <source>
        <dbReference type="Proteomes" id="UP000053352"/>
    </source>
</evidence>